<protein>
    <submittedName>
        <fullName evidence="1">Uncharacterized protein</fullName>
    </submittedName>
</protein>
<evidence type="ECO:0000313" key="1">
    <source>
        <dbReference type="EMBL" id="RXN12923.1"/>
    </source>
</evidence>
<gene>
    <name evidence="1" type="ORF">ROHU_029376</name>
</gene>
<dbReference type="EMBL" id="QBIY01013025">
    <property type="protein sequence ID" value="RXN12923.1"/>
    <property type="molecule type" value="Genomic_DNA"/>
</dbReference>
<sequence>MQMFSVAYWEIAPVGRKAQQGCARTVLPGERKPVEEGTEAPACSQPTQESYLSCSLCCCLKPHQTLGLGHSAHTYIQIDVKRKVFAFNDNCFASVGSKPLSFQAL</sequence>
<dbReference type="Proteomes" id="UP000290572">
    <property type="component" value="Unassembled WGS sequence"/>
</dbReference>
<evidence type="ECO:0000313" key="2">
    <source>
        <dbReference type="Proteomes" id="UP000290572"/>
    </source>
</evidence>
<dbReference type="AlphaFoldDB" id="A0A498LZE8"/>
<organism evidence="1 2">
    <name type="scientific">Labeo rohita</name>
    <name type="common">Indian major carp</name>
    <name type="synonym">Cyprinus rohita</name>
    <dbReference type="NCBI Taxonomy" id="84645"/>
    <lineage>
        <taxon>Eukaryota</taxon>
        <taxon>Metazoa</taxon>
        <taxon>Chordata</taxon>
        <taxon>Craniata</taxon>
        <taxon>Vertebrata</taxon>
        <taxon>Euteleostomi</taxon>
        <taxon>Actinopterygii</taxon>
        <taxon>Neopterygii</taxon>
        <taxon>Teleostei</taxon>
        <taxon>Ostariophysi</taxon>
        <taxon>Cypriniformes</taxon>
        <taxon>Cyprinidae</taxon>
        <taxon>Labeoninae</taxon>
        <taxon>Labeonini</taxon>
        <taxon>Labeo</taxon>
    </lineage>
</organism>
<keyword evidence="2" id="KW-1185">Reference proteome</keyword>
<name>A0A498LZE8_LABRO</name>
<accession>A0A498LZE8</accession>
<comment type="caution">
    <text evidence="1">The sequence shown here is derived from an EMBL/GenBank/DDBJ whole genome shotgun (WGS) entry which is preliminary data.</text>
</comment>
<proteinExistence type="predicted"/>
<reference evidence="1 2" key="1">
    <citation type="submission" date="2018-03" db="EMBL/GenBank/DDBJ databases">
        <title>Draft genome sequence of Rohu Carp (Labeo rohita).</title>
        <authorList>
            <person name="Das P."/>
            <person name="Kushwaha B."/>
            <person name="Joshi C.G."/>
            <person name="Kumar D."/>
            <person name="Nagpure N.S."/>
            <person name="Sahoo L."/>
            <person name="Das S.P."/>
            <person name="Bit A."/>
            <person name="Patnaik S."/>
            <person name="Meher P.K."/>
            <person name="Jayasankar P."/>
            <person name="Koringa P.G."/>
            <person name="Patel N.V."/>
            <person name="Hinsu A.T."/>
            <person name="Kumar R."/>
            <person name="Pandey M."/>
            <person name="Agarwal S."/>
            <person name="Srivastava S."/>
            <person name="Singh M."/>
            <person name="Iquebal M.A."/>
            <person name="Jaiswal S."/>
            <person name="Angadi U.B."/>
            <person name="Kumar N."/>
            <person name="Raza M."/>
            <person name="Shah T.M."/>
            <person name="Rai A."/>
            <person name="Jena J.K."/>
        </authorList>
    </citation>
    <scope>NUCLEOTIDE SEQUENCE [LARGE SCALE GENOMIC DNA]</scope>
    <source>
        <strain evidence="1">DASCIFA01</strain>
        <tissue evidence="1">Testis</tissue>
    </source>
</reference>